<sequence length="487" mass="53134">MGSEILSQSPDEMLKFSLLHPGAASVLTPRLGQLAVAGRKTIATPNYIPLTSRGVVSHVSHDVLRDSTSISSMFIGLEDCILSVIERQQQPKKYRIPVPIYSVPTAPHESALRKFIGAPDDHCLILGPRREPSIACPSNNTPNSIAILTSVGYRQLEAAQYVEAIQKLSPDIVIGLADLAMAGQEPGTKRRVKMVDRTHAFTTHATDQLYGINVPAADRSKAAYFAPILPLENTQQQIYLEDLETDLRGAVSGLALYQSDSLSIVPESLGALPRLLISGPNTPHDILREVVLGADLLTIPFLSTASDSGIALDFTLLPPSATDGSNPSSATQPLAIDLWSASYTTDTSPLAEKCECYTCRNHHRAYLHHLLAAKEMLAWTLLQIHNHHTMDTFFAQIRESIQRGTFETDVETFQQTYTTEFPQATGQGPRLRGYQLPAAGPYQPRRYPPAYGKLDLTAEKFAESQSSLATPDTGADGLEEHGFAQKE</sequence>
<dbReference type="HAMAP" id="MF_03043">
    <property type="entry name" value="QTRT2"/>
    <property type="match status" value="1"/>
</dbReference>
<accession>A0A2T5LXP4</accession>
<keyword evidence="4 5" id="KW-0862">Zinc</keyword>
<comment type="similarity">
    <text evidence="5">Belongs to the queuine tRNA-ribosyltransferase family. QTRT2 subfamily.</text>
</comment>
<dbReference type="EMBL" id="MSFN02000004">
    <property type="protein sequence ID" value="PTU21050.1"/>
    <property type="molecule type" value="Genomic_DNA"/>
</dbReference>
<dbReference type="InterPro" id="IPR036511">
    <property type="entry name" value="TGT-like_sf"/>
</dbReference>
<dbReference type="InterPro" id="IPR050852">
    <property type="entry name" value="Queuine_tRNA-ribosyltrfase"/>
</dbReference>
<feature type="binding site" evidence="5">
    <location>
        <position position="359"/>
    </location>
    <ligand>
        <name>Zn(2+)</name>
        <dbReference type="ChEBI" id="CHEBI:29105"/>
    </ligand>
</feature>
<dbReference type="RefSeq" id="XP_040752442.1">
    <property type="nucleotide sequence ID" value="XM_040893830.1"/>
</dbReference>
<evidence type="ECO:0000256" key="2">
    <source>
        <dbReference type="ARBA" id="ARBA00022694"/>
    </source>
</evidence>
<dbReference type="Proteomes" id="UP000244073">
    <property type="component" value="Unassembled WGS sequence"/>
</dbReference>
<protein>
    <recommendedName>
        <fullName evidence="5">Queuine tRNA-ribosyltransferase accessory subunit 2</fullName>
    </recommendedName>
    <alternativeName>
        <fullName evidence="5">Queuine tRNA-ribosyltransferase domain-containing protein 1</fullName>
    </alternativeName>
</protein>
<dbReference type="GO" id="GO:0046872">
    <property type="term" value="F:metal ion binding"/>
    <property type="evidence" value="ECO:0007669"/>
    <property type="project" value="UniProtKB-KW"/>
</dbReference>
<keyword evidence="1 5" id="KW-0963">Cytoplasm</keyword>
<feature type="region of interest" description="Disordered" evidence="6">
    <location>
        <begin position="463"/>
        <end position="487"/>
    </location>
</feature>
<evidence type="ECO:0000256" key="3">
    <source>
        <dbReference type="ARBA" id="ARBA00022723"/>
    </source>
</evidence>
<comment type="subunit">
    <text evidence="5">Heterodimer of a catalytic subunit and an accessory subunit.</text>
</comment>
<dbReference type="VEuPathDB" id="FungiDB:P175DRAFT_0436937"/>
<dbReference type="AlphaFoldDB" id="A0A2T5LXP4"/>
<dbReference type="OrthoDB" id="27601at2759"/>
<comment type="subcellular location">
    <subcellularLocation>
        <location evidence="5">Cytoplasm</location>
    </subcellularLocation>
</comment>
<dbReference type="PANTHER" id="PTHR46064">
    <property type="entry name" value="QUEUINE TRNA-RIBOSYLTRANSFERASE ACCESSORY SUBUNIT 2"/>
    <property type="match status" value="1"/>
</dbReference>
<feature type="binding site" evidence="5">
    <location>
        <position position="356"/>
    </location>
    <ligand>
        <name>Zn(2+)</name>
        <dbReference type="ChEBI" id="CHEBI:29105"/>
    </ligand>
</feature>
<keyword evidence="3 5" id="KW-0479">Metal-binding</keyword>
<evidence type="ECO:0000313" key="8">
    <source>
        <dbReference type="EMBL" id="PTU21050.1"/>
    </source>
</evidence>
<organism evidence="8 9">
    <name type="scientific">Aspergillus ochraceoroseus IBT 24754</name>
    <dbReference type="NCBI Taxonomy" id="1392256"/>
    <lineage>
        <taxon>Eukaryota</taxon>
        <taxon>Fungi</taxon>
        <taxon>Dikarya</taxon>
        <taxon>Ascomycota</taxon>
        <taxon>Pezizomycotina</taxon>
        <taxon>Eurotiomycetes</taxon>
        <taxon>Eurotiomycetidae</taxon>
        <taxon>Eurotiales</taxon>
        <taxon>Aspergillaceae</taxon>
        <taxon>Aspergillus</taxon>
        <taxon>Aspergillus subgen. Nidulantes</taxon>
    </lineage>
</organism>
<feature type="compositionally biased region" description="Basic and acidic residues" evidence="6">
    <location>
        <begin position="478"/>
        <end position="487"/>
    </location>
</feature>
<name>A0A2T5LXP4_9EURO</name>
<dbReference type="Gene3D" id="3.20.20.105">
    <property type="entry name" value="Queuine tRNA-ribosyltransferase-like"/>
    <property type="match status" value="1"/>
</dbReference>
<dbReference type="InterPro" id="IPR028592">
    <property type="entry name" value="QTRTD1"/>
</dbReference>
<reference evidence="8 9" key="1">
    <citation type="journal article" date="2018" name="Proc. Natl. Acad. Sci. U.S.A.">
        <title>Linking secondary metabolites to gene clusters through genome sequencing of six diverse Aspergillus species.</title>
        <authorList>
            <person name="Kaerboelling I."/>
            <person name="Vesth T.C."/>
            <person name="Frisvad J.C."/>
            <person name="Nybo J.L."/>
            <person name="Theobald S."/>
            <person name="Kuo A."/>
            <person name="Bowyer P."/>
            <person name="Matsuda Y."/>
            <person name="Mondo S."/>
            <person name="Lyhne E.K."/>
            <person name="Kogle M.E."/>
            <person name="Clum A."/>
            <person name="Lipzen A."/>
            <person name="Salamov A."/>
            <person name="Ngan C.Y."/>
            <person name="Daum C."/>
            <person name="Chiniquy J."/>
            <person name="Barry K."/>
            <person name="LaButti K."/>
            <person name="Haridas S."/>
            <person name="Simmons B.A."/>
            <person name="Magnuson J.K."/>
            <person name="Mortensen U.H."/>
            <person name="Larsen T.O."/>
            <person name="Grigoriev I.V."/>
            <person name="Baker S.E."/>
            <person name="Andersen M.R."/>
        </authorList>
    </citation>
    <scope>NUCLEOTIDE SEQUENCE [LARGE SCALE GENOMIC DNA]</scope>
    <source>
        <strain evidence="8 9">IBT 24754</strain>
    </source>
</reference>
<dbReference type="Pfam" id="PF01702">
    <property type="entry name" value="TGT"/>
    <property type="match status" value="1"/>
</dbReference>
<comment type="function">
    <text evidence="5">Non-catalytic subunit of the queuine tRNA-ribosyltransferase (TGT) that catalyzes the base-exchange of a guanine (G) residue with queuine (Q) at position 34 (anticodon wobble position) in tRNAs with GU(N) anticodons (tRNA-Asp, -Asn, -His and -Tyr), resulting in the hypermodified nucleoside queuosine (7-(((4,5-cis-dihydroxy-2-cyclopenten-1-yl)amino)methyl)-7-deazaguanosine).</text>
</comment>
<evidence type="ECO:0000256" key="6">
    <source>
        <dbReference type="SAM" id="MobiDB-lite"/>
    </source>
</evidence>
<evidence type="ECO:0000313" key="9">
    <source>
        <dbReference type="Proteomes" id="UP000244073"/>
    </source>
</evidence>
<dbReference type="GO" id="GO:0008479">
    <property type="term" value="F:tRNA-guanosine(34) queuine transglycosylase activity"/>
    <property type="evidence" value="ECO:0007669"/>
    <property type="project" value="UniProtKB-UniRule"/>
</dbReference>
<evidence type="ECO:0000256" key="5">
    <source>
        <dbReference type="HAMAP-Rule" id="MF_03043"/>
    </source>
</evidence>
<dbReference type="NCBIfam" id="TIGR00449">
    <property type="entry name" value="tgt_general"/>
    <property type="match status" value="1"/>
</dbReference>
<dbReference type="InterPro" id="IPR002616">
    <property type="entry name" value="tRNA_ribo_trans-like"/>
</dbReference>
<dbReference type="SUPFAM" id="SSF51713">
    <property type="entry name" value="tRNA-guanine transglycosylase"/>
    <property type="match status" value="1"/>
</dbReference>
<evidence type="ECO:0000259" key="7">
    <source>
        <dbReference type="Pfam" id="PF01702"/>
    </source>
</evidence>
<comment type="cofactor">
    <cofactor evidence="5">
        <name>Zn(2+)</name>
        <dbReference type="ChEBI" id="CHEBI:29105"/>
    </cofactor>
    <text evidence="5">Binds 1 zinc ion per subunit.</text>
</comment>
<evidence type="ECO:0000256" key="4">
    <source>
        <dbReference type="ARBA" id="ARBA00022833"/>
    </source>
</evidence>
<proteinExistence type="inferred from homology"/>
<dbReference type="GO" id="GO:0005737">
    <property type="term" value="C:cytoplasm"/>
    <property type="evidence" value="ECO:0007669"/>
    <property type="project" value="UniProtKB-SubCell"/>
</dbReference>
<keyword evidence="2 5" id="KW-0819">tRNA processing</keyword>
<dbReference type="GO" id="GO:0006400">
    <property type="term" value="P:tRNA modification"/>
    <property type="evidence" value="ECO:0007669"/>
    <property type="project" value="InterPro"/>
</dbReference>
<feature type="binding site" evidence="5">
    <location>
        <position position="354"/>
    </location>
    <ligand>
        <name>Zn(2+)</name>
        <dbReference type="ChEBI" id="CHEBI:29105"/>
    </ligand>
</feature>
<dbReference type="PANTHER" id="PTHR46064:SF1">
    <property type="entry name" value="QUEUINE TRNA-RIBOSYLTRANSFERASE ACCESSORY SUBUNIT 2"/>
    <property type="match status" value="1"/>
</dbReference>
<feature type="domain" description="tRNA-guanine(15) transglycosylase-like" evidence="7">
    <location>
        <begin position="29"/>
        <end position="418"/>
    </location>
</feature>
<feature type="binding site" evidence="5">
    <location>
        <position position="385"/>
    </location>
    <ligand>
        <name>Zn(2+)</name>
        <dbReference type="ChEBI" id="CHEBI:29105"/>
    </ligand>
</feature>
<dbReference type="GeneID" id="63810712"/>
<gene>
    <name evidence="8" type="ORF">P175DRAFT_0436937</name>
</gene>
<comment type="caution">
    <text evidence="8">The sequence shown here is derived from an EMBL/GenBank/DDBJ whole genome shotgun (WGS) entry which is preliminary data.</text>
</comment>
<dbReference type="FunFam" id="3.20.20.105:FF:000007">
    <property type="entry name" value="Queuine tRNA-ribosyltransferase accessory subunit 2"/>
    <property type="match status" value="1"/>
</dbReference>
<evidence type="ECO:0000256" key="1">
    <source>
        <dbReference type="ARBA" id="ARBA00022490"/>
    </source>
</evidence>